<evidence type="ECO:0000313" key="2">
    <source>
        <dbReference type="Proteomes" id="UP000236752"/>
    </source>
</evidence>
<organism evidence="1 2">
    <name type="scientific">Thalassococcus halodurans</name>
    <dbReference type="NCBI Taxonomy" id="373675"/>
    <lineage>
        <taxon>Bacteria</taxon>
        <taxon>Pseudomonadati</taxon>
        <taxon>Pseudomonadota</taxon>
        <taxon>Alphaproteobacteria</taxon>
        <taxon>Rhodobacterales</taxon>
        <taxon>Roseobacteraceae</taxon>
        <taxon>Thalassococcus</taxon>
    </lineage>
</organism>
<dbReference type="AlphaFoldDB" id="A0A1H5S0M5"/>
<keyword evidence="2" id="KW-1185">Reference proteome</keyword>
<gene>
    <name evidence="1" type="ORF">SAMN04488045_0061</name>
</gene>
<accession>A0A1H5S0M5</accession>
<reference evidence="1 2" key="1">
    <citation type="submission" date="2016-10" db="EMBL/GenBank/DDBJ databases">
        <authorList>
            <person name="de Groot N.N."/>
        </authorList>
    </citation>
    <scope>NUCLEOTIDE SEQUENCE [LARGE SCALE GENOMIC DNA]</scope>
    <source>
        <strain evidence="1 2">DSM 26915</strain>
    </source>
</reference>
<proteinExistence type="predicted"/>
<dbReference type="Proteomes" id="UP000236752">
    <property type="component" value="Unassembled WGS sequence"/>
</dbReference>
<protein>
    <submittedName>
        <fullName evidence="1">Uncharacterized protein</fullName>
    </submittedName>
</protein>
<sequence length="73" mass="8460">MQRLFQIPFSLMQSQDRTTVSALRDLAGVFGTIWAPAFAPERALIRVDVQRRTRHSNSLMGLQKRKIHMRQPP</sequence>
<evidence type="ECO:0000313" key="1">
    <source>
        <dbReference type="EMBL" id="SEF44162.1"/>
    </source>
</evidence>
<name>A0A1H5S0M5_9RHOB</name>
<dbReference type="EMBL" id="FNUZ01000001">
    <property type="protein sequence ID" value="SEF44162.1"/>
    <property type="molecule type" value="Genomic_DNA"/>
</dbReference>